<protein>
    <submittedName>
        <fullName evidence="3">Uncharacterized protein</fullName>
    </submittedName>
</protein>
<feature type="compositionally biased region" description="Low complexity" evidence="1">
    <location>
        <begin position="41"/>
        <end position="57"/>
    </location>
</feature>
<evidence type="ECO:0000313" key="3">
    <source>
        <dbReference type="EMBL" id="SFH03910.1"/>
    </source>
</evidence>
<keyword evidence="2" id="KW-1133">Transmembrane helix</keyword>
<evidence type="ECO:0000256" key="2">
    <source>
        <dbReference type="SAM" id="Phobius"/>
    </source>
</evidence>
<name>A0A1I2WR95_9ACTN</name>
<dbReference type="Proteomes" id="UP000181942">
    <property type="component" value="Unassembled WGS sequence"/>
</dbReference>
<keyword evidence="2" id="KW-0472">Membrane</keyword>
<dbReference type="EMBL" id="FONR01000039">
    <property type="protein sequence ID" value="SFH03910.1"/>
    <property type="molecule type" value="Genomic_DNA"/>
</dbReference>
<dbReference type="AlphaFoldDB" id="A0A1I2WR95"/>
<evidence type="ECO:0000256" key="1">
    <source>
        <dbReference type="SAM" id="MobiDB-lite"/>
    </source>
</evidence>
<feature type="transmembrane region" description="Helical" evidence="2">
    <location>
        <begin position="133"/>
        <end position="154"/>
    </location>
</feature>
<gene>
    <name evidence="3" type="ORF">SAMN02787118_13950</name>
</gene>
<sequence length="159" mass="16253">MTPRLSALRVTGLLLVLTTGAVSPSYAVSRAVPYAVSYAADPAPSARASRAGSVAGEGRTRPGREEPPARDEDGSGSREDTVPTYTDRDPAGENAASDRPEATGAPEPSRPAAVPVQHNEVGPATAPEPVLKILPLGGGLILIGLGLGLAFLALRLRRG</sequence>
<dbReference type="RefSeq" id="WP_075033408.1">
    <property type="nucleotide sequence ID" value="NZ_FONR01000039.1"/>
</dbReference>
<proteinExistence type="predicted"/>
<organism evidence="3 4">
    <name type="scientific">Streptomyces mirabilis</name>
    <dbReference type="NCBI Taxonomy" id="68239"/>
    <lineage>
        <taxon>Bacteria</taxon>
        <taxon>Bacillati</taxon>
        <taxon>Actinomycetota</taxon>
        <taxon>Actinomycetes</taxon>
        <taxon>Kitasatosporales</taxon>
        <taxon>Streptomycetaceae</taxon>
        <taxon>Streptomyces</taxon>
    </lineage>
</organism>
<evidence type="ECO:0000313" key="4">
    <source>
        <dbReference type="Proteomes" id="UP000181942"/>
    </source>
</evidence>
<accession>A0A1I2WR95</accession>
<feature type="region of interest" description="Disordered" evidence="1">
    <location>
        <begin position="41"/>
        <end position="115"/>
    </location>
</feature>
<feature type="compositionally biased region" description="Basic and acidic residues" evidence="1">
    <location>
        <begin position="58"/>
        <end position="101"/>
    </location>
</feature>
<keyword evidence="2" id="KW-0812">Transmembrane</keyword>
<reference evidence="3 4" key="1">
    <citation type="submission" date="2016-10" db="EMBL/GenBank/DDBJ databases">
        <authorList>
            <person name="de Groot N.N."/>
        </authorList>
    </citation>
    <scope>NUCLEOTIDE SEQUENCE [LARGE SCALE GENOMIC DNA]</scope>
    <source>
        <strain evidence="3 4">OK461</strain>
    </source>
</reference>